<feature type="non-terminal residue" evidence="2">
    <location>
        <position position="1"/>
    </location>
</feature>
<proteinExistence type="predicted"/>
<dbReference type="Proteomes" id="UP001295444">
    <property type="component" value="Chromosome 02"/>
</dbReference>
<feature type="compositionally biased region" description="Polar residues" evidence="1">
    <location>
        <begin position="31"/>
        <end position="43"/>
    </location>
</feature>
<sequence length="119" mass="13114">FNAAFEAVCTAFWARIEAQQLQQSPALPATGETSSVEQMQYASHETHEYSPYLSRRQVKKPHPSQDDRRGSEAPTSYRAVSRDTTQTPAADTAVLIATDHPVVWAPWGGLSQQPGPKPH</sequence>
<evidence type="ECO:0000256" key="1">
    <source>
        <dbReference type="SAM" id="MobiDB-lite"/>
    </source>
</evidence>
<keyword evidence="3" id="KW-1185">Reference proteome</keyword>
<dbReference type="EMBL" id="OW240913">
    <property type="protein sequence ID" value="CAH2249332.1"/>
    <property type="molecule type" value="Genomic_DNA"/>
</dbReference>
<gene>
    <name evidence="2" type="ORF">PECUL_23A040093</name>
</gene>
<name>A0AAD1RDN4_PELCU</name>
<evidence type="ECO:0000313" key="2">
    <source>
        <dbReference type="EMBL" id="CAH2249332.1"/>
    </source>
</evidence>
<evidence type="ECO:0000313" key="3">
    <source>
        <dbReference type="Proteomes" id="UP001295444"/>
    </source>
</evidence>
<reference evidence="2" key="1">
    <citation type="submission" date="2022-03" db="EMBL/GenBank/DDBJ databases">
        <authorList>
            <person name="Alioto T."/>
            <person name="Alioto T."/>
            <person name="Gomez Garrido J."/>
        </authorList>
    </citation>
    <scope>NUCLEOTIDE SEQUENCE</scope>
</reference>
<feature type="region of interest" description="Disordered" evidence="1">
    <location>
        <begin position="23"/>
        <end position="94"/>
    </location>
</feature>
<protein>
    <submittedName>
        <fullName evidence="2">Uncharacterized protein</fullName>
    </submittedName>
</protein>
<dbReference type="AlphaFoldDB" id="A0AAD1RDN4"/>
<organism evidence="2 3">
    <name type="scientific">Pelobates cultripes</name>
    <name type="common">Western spadefoot toad</name>
    <dbReference type="NCBI Taxonomy" id="61616"/>
    <lineage>
        <taxon>Eukaryota</taxon>
        <taxon>Metazoa</taxon>
        <taxon>Chordata</taxon>
        <taxon>Craniata</taxon>
        <taxon>Vertebrata</taxon>
        <taxon>Euteleostomi</taxon>
        <taxon>Amphibia</taxon>
        <taxon>Batrachia</taxon>
        <taxon>Anura</taxon>
        <taxon>Pelobatoidea</taxon>
        <taxon>Pelobatidae</taxon>
        <taxon>Pelobates</taxon>
    </lineage>
</organism>
<accession>A0AAD1RDN4</accession>